<keyword evidence="2" id="KW-1185">Reference proteome</keyword>
<reference evidence="1 2" key="1">
    <citation type="submission" date="2018-06" db="EMBL/GenBank/DDBJ databases">
        <authorList>
            <consortium name="Pathogen Informatics"/>
            <person name="Doyle S."/>
        </authorList>
    </citation>
    <scope>NUCLEOTIDE SEQUENCE [LARGE SCALE GENOMIC DNA]</scope>
    <source>
        <strain evidence="1 2">NCTC13296</strain>
    </source>
</reference>
<dbReference type="EMBL" id="UGVI01000003">
    <property type="protein sequence ID" value="SUF09280.1"/>
    <property type="molecule type" value="Genomic_DNA"/>
</dbReference>
<proteinExistence type="predicted"/>
<dbReference type="Proteomes" id="UP000254569">
    <property type="component" value="Unassembled WGS sequence"/>
</dbReference>
<protein>
    <submittedName>
        <fullName evidence="1">Uncharacterized protein</fullName>
    </submittedName>
</protein>
<evidence type="ECO:0000313" key="2">
    <source>
        <dbReference type="Proteomes" id="UP000254569"/>
    </source>
</evidence>
<sequence>MSEEWDTAESAVRTLGSTRTVQAMTASDLRAWAAENNLMTRTQWPKIKRELYKQFDVDYDALREREQRERAEKLAAAATSAPVVSLASAGDERGSFAVVGDADTSDVAWYGSFHKDDRIFRPGDQDSADEASAGKAVFLAAKVRDHLEVEAVRLRLRVSSERIDGVKLADLAAKKQVILDLEVTPTGNPAEQWCLEPGYGEWRAIRLSDLVVAE</sequence>
<dbReference type="OrthoDB" id="4407017at2"/>
<gene>
    <name evidence="1" type="ORF">NCTC13296_04478</name>
</gene>
<evidence type="ECO:0000313" key="1">
    <source>
        <dbReference type="EMBL" id="SUF09280.1"/>
    </source>
</evidence>
<name>A0A379PNL3_9NOCA</name>
<accession>A0A379PNL3</accession>
<dbReference type="AlphaFoldDB" id="A0A379PNL3"/>
<organism evidence="1 2">
    <name type="scientific">Rhodococcus gordoniae</name>
    <dbReference type="NCBI Taxonomy" id="223392"/>
    <lineage>
        <taxon>Bacteria</taxon>
        <taxon>Bacillati</taxon>
        <taxon>Actinomycetota</taxon>
        <taxon>Actinomycetes</taxon>
        <taxon>Mycobacteriales</taxon>
        <taxon>Nocardiaceae</taxon>
        <taxon>Rhodococcus</taxon>
    </lineage>
</organism>